<evidence type="ECO:0000256" key="1">
    <source>
        <dbReference type="ARBA" id="ARBA00022734"/>
    </source>
</evidence>
<dbReference type="PANTHER" id="PTHR23250">
    <property type="entry name" value="DYSFERLIN-RELATED"/>
    <property type="match status" value="1"/>
</dbReference>
<dbReference type="OrthoDB" id="166585at2759"/>
<organism evidence="3 4">
    <name type="scientific">Pomacea canaliculata</name>
    <name type="common">Golden apple snail</name>
    <dbReference type="NCBI Taxonomy" id="400727"/>
    <lineage>
        <taxon>Eukaryota</taxon>
        <taxon>Metazoa</taxon>
        <taxon>Spiralia</taxon>
        <taxon>Lophotrochozoa</taxon>
        <taxon>Mollusca</taxon>
        <taxon>Gastropoda</taxon>
        <taxon>Caenogastropoda</taxon>
        <taxon>Architaenioglossa</taxon>
        <taxon>Ampullarioidea</taxon>
        <taxon>Ampullariidae</taxon>
        <taxon>Pomacea</taxon>
    </lineage>
</organism>
<dbReference type="InterPro" id="IPR006624">
    <property type="entry name" value="Beta-propeller_rpt_TECPR"/>
</dbReference>
<dbReference type="AlphaFoldDB" id="A0A2T7P7K5"/>
<keyword evidence="1" id="KW-0430">Lectin</keyword>
<comment type="similarity">
    <text evidence="2">Belongs to the tectonin family.</text>
</comment>
<dbReference type="EMBL" id="PZQS01000005">
    <property type="protein sequence ID" value="PVD29389.1"/>
    <property type="molecule type" value="Genomic_DNA"/>
</dbReference>
<evidence type="ECO:0000313" key="4">
    <source>
        <dbReference type="Proteomes" id="UP000245119"/>
    </source>
</evidence>
<evidence type="ECO:0000313" key="3">
    <source>
        <dbReference type="EMBL" id="PVD29389.1"/>
    </source>
</evidence>
<gene>
    <name evidence="3" type="ORF">C0Q70_08640</name>
</gene>
<proteinExistence type="inferred from homology"/>
<dbReference type="Pfam" id="PF19193">
    <property type="entry name" value="Tectonin"/>
    <property type="match status" value="1"/>
</dbReference>
<dbReference type="Proteomes" id="UP000245119">
    <property type="component" value="Linkage Group LG5"/>
</dbReference>
<keyword evidence="4" id="KW-1185">Reference proteome</keyword>
<sequence>MLVLPCAGHQWRVVDGKLMHVSLGQAGVWGVNSGNTIFYRQNTYRNVGSDGTGWLPVEGSLKQIAVGTTSVFGVNGYDQIFYRAGITSKQPSGTTWVLLDGNLKHITVSPAGVVWGVNSANQRGRRTRQSYRSFLAASRWRTEANFCRRIRCVGVNSNDDIFYREGTFGDNGVVGCSWTNIPGKLKYVTSGFGTVWGVNSQDQIFRRTGITRTTPAGDDWVPVSGLLTMVEQYGGTIWGVNSQEDIFLSSRDKC</sequence>
<evidence type="ECO:0000256" key="2">
    <source>
        <dbReference type="ARBA" id="ARBA00038331"/>
    </source>
</evidence>
<accession>A0A2T7P7K5</accession>
<name>A0A2T7P7K5_POMCA</name>
<protein>
    <submittedName>
        <fullName evidence="3">Uncharacterized protein</fullName>
    </submittedName>
</protein>
<dbReference type="GO" id="GO:0030246">
    <property type="term" value="F:carbohydrate binding"/>
    <property type="evidence" value="ECO:0007669"/>
    <property type="project" value="UniProtKB-KW"/>
</dbReference>
<reference evidence="3 4" key="1">
    <citation type="submission" date="2018-04" db="EMBL/GenBank/DDBJ databases">
        <title>The genome of golden apple snail Pomacea canaliculata provides insight into stress tolerance and invasive adaptation.</title>
        <authorList>
            <person name="Liu C."/>
            <person name="Liu B."/>
            <person name="Ren Y."/>
            <person name="Zhang Y."/>
            <person name="Wang H."/>
            <person name="Li S."/>
            <person name="Jiang F."/>
            <person name="Yin L."/>
            <person name="Zhang G."/>
            <person name="Qian W."/>
            <person name="Fan W."/>
        </authorList>
    </citation>
    <scope>NUCLEOTIDE SEQUENCE [LARGE SCALE GENOMIC DNA]</scope>
    <source>
        <strain evidence="3">SZHN2017</strain>
        <tissue evidence="3">Muscle</tissue>
    </source>
</reference>
<comment type="caution">
    <text evidence="3">The sequence shown here is derived from an EMBL/GenBank/DDBJ whole genome shotgun (WGS) entry which is preliminary data.</text>
</comment>
<dbReference type="PANTHER" id="PTHR23250:SF3">
    <property type="entry name" value="FISH-EGG LECTIN-LIKE ISOFORM X1-RELATED"/>
    <property type="match status" value="1"/>
</dbReference>
<dbReference type="SMART" id="SM00706">
    <property type="entry name" value="TECPR"/>
    <property type="match status" value="5"/>
</dbReference>
<dbReference type="InterPro" id="IPR051513">
    <property type="entry name" value="Tectonin_beta-prop"/>
</dbReference>